<evidence type="ECO:0000256" key="2">
    <source>
        <dbReference type="ARBA" id="ARBA00023125"/>
    </source>
</evidence>
<reference evidence="5 6" key="1">
    <citation type="submission" date="2024-05" db="EMBL/GenBank/DDBJ databases">
        <title>Three bacterial strains, DH-69, EH-24, and ECK-19 isolated from coastal sediments.</title>
        <authorList>
            <person name="Ye Y.-Q."/>
            <person name="Du Z.-J."/>
        </authorList>
    </citation>
    <scope>NUCLEOTIDE SEQUENCE [LARGE SCALE GENOMIC DNA]</scope>
    <source>
        <strain evidence="5 6">ECK-19</strain>
    </source>
</reference>
<proteinExistence type="predicted"/>
<evidence type="ECO:0000259" key="4">
    <source>
        <dbReference type="PROSITE" id="PS51118"/>
    </source>
</evidence>
<dbReference type="EMBL" id="JBEHZE010000001">
    <property type="protein sequence ID" value="MEX6632410.1"/>
    <property type="molecule type" value="Genomic_DNA"/>
</dbReference>
<keyword evidence="1" id="KW-0805">Transcription regulation</keyword>
<dbReference type="PROSITE" id="PS51118">
    <property type="entry name" value="HTH_HXLR"/>
    <property type="match status" value="1"/>
</dbReference>
<protein>
    <submittedName>
        <fullName evidence="5">Helix-turn-helix domain-containing protein</fullName>
    </submittedName>
</protein>
<evidence type="ECO:0000256" key="3">
    <source>
        <dbReference type="ARBA" id="ARBA00023163"/>
    </source>
</evidence>
<evidence type="ECO:0000313" key="6">
    <source>
        <dbReference type="Proteomes" id="UP001560685"/>
    </source>
</evidence>
<dbReference type="Gene3D" id="1.10.10.10">
    <property type="entry name" value="Winged helix-like DNA-binding domain superfamily/Winged helix DNA-binding domain"/>
    <property type="match status" value="1"/>
</dbReference>
<dbReference type="InterPro" id="IPR002577">
    <property type="entry name" value="HTH_HxlR"/>
</dbReference>
<dbReference type="PANTHER" id="PTHR33204:SF18">
    <property type="entry name" value="TRANSCRIPTIONAL REGULATORY PROTEIN"/>
    <property type="match status" value="1"/>
</dbReference>
<organism evidence="5 6">
    <name type="scientific">Hyphococcus lacteus</name>
    <dbReference type="NCBI Taxonomy" id="3143536"/>
    <lineage>
        <taxon>Bacteria</taxon>
        <taxon>Pseudomonadati</taxon>
        <taxon>Pseudomonadota</taxon>
        <taxon>Alphaproteobacteria</taxon>
        <taxon>Parvularculales</taxon>
        <taxon>Parvularculaceae</taxon>
        <taxon>Hyphococcus</taxon>
    </lineage>
</organism>
<dbReference type="Pfam" id="PF01638">
    <property type="entry name" value="HxlR"/>
    <property type="match status" value="1"/>
</dbReference>
<dbReference type="Proteomes" id="UP001560685">
    <property type="component" value="Unassembled WGS sequence"/>
</dbReference>
<dbReference type="PANTHER" id="PTHR33204">
    <property type="entry name" value="TRANSCRIPTIONAL REGULATOR, MARR FAMILY"/>
    <property type="match status" value="1"/>
</dbReference>
<accession>A0ABV3Z0V3</accession>
<evidence type="ECO:0000256" key="1">
    <source>
        <dbReference type="ARBA" id="ARBA00023015"/>
    </source>
</evidence>
<feature type="domain" description="HTH hxlR-type" evidence="4">
    <location>
        <begin position="22"/>
        <end position="121"/>
    </location>
</feature>
<gene>
    <name evidence="5" type="ORF">ABFZ84_02520</name>
</gene>
<dbReference type="RefSeq" id="WP_369312334.1">
    <property type="nucleotide sequence ID" value="NZ_JBEHZE010000001.1"/>
</dbReference>
<dbReference type="InterPro" id="IPR036390">
    <property type="entry name" value="WH_DNA-bd_sf"/>
</dbReference>
<keyword evidence="3" id="KW-0804">Transcription</keyword>
<comment type="caution">
    <text evidence="5">The sequence shown here is derived from an EMBL/GenBank/DDBJ whole genome shotgun (WGS) entry which is preliminary data.</text>
</comment>
<name>A0ABV3Z0V3_9PROT</name>
<sequence length="159" mass="17496">MAYADGPDDDQVKRGAPPLDQCSLAATVDLVGDRWSLLIIRSALYGVTRFDELHSGLGMPRTVLSKRLKNLVDGGLMRRRPYKEAGQRTRHQYVLTTKGIDLALPLIALMQWGEKHLAQTTPNAGVFERGKPNAPALKVGLVSDDGRPVELRDAQLLAR</sequence>
<dbReference type="InterPro" id="IPR036388">
    <property type="entry name" value="WH-like_DNA-bd_sf"/>
</dbReference>
<dbReference type="SUPFAM" id="SSF46785">
    <property type="entry name" value="Winged helix' DNA-binding domain"/>
    <property type="match status" value="1"/>
</dbReference>
<evidence type="ECO:0000313" key="5">
    <source>
        <dbReference type="EMBL" id="MEX6632410.1"/>
    </source>
</evidence>
<keyword evidence="2" id="KW-0238">DNA-binding</keyword>
<keyword evidence="6" id="KW-1185">Reference proteome</keyword>